<sequence length="87" mass="9687">MTSFSVLGSTLGRQSCIFYVCNSIDLICCSDVCNYDAAEKNLGRCMLDCGGKRIEQGYTNNTCNWHTYLLLVFSTFGGVSLLFVLKY</sequence>
<dbReference type="EMBL" id="JBCGBO010000004">
    <property type="protein sequence ID" value="KAK9208919.1"/>
    <property type="molecule type" value="Genomic_DNA"/>
</dbReference>
<protein>
    <submittedName>
        <fullName evidence="2">Uncharacterized protein</fullName>
    </submittedName>
</protein>
<accession>A0AAP0MED5</accession>
<keyword evidence="1" id="KW-0812">Transmembrane</keyword>
<keyword evidence="1" id="KW-1133">Transmembrane helix</keyword>
<evidence type="ECO:0000313" key="2">
    <source>
        <dbReference type="EMBL" id="KAK9208919.1"/>
    </source>
</evidence>
<dbReference type="AlphaFoldDB" id="A0AAP0MED5"/>
<evidence type="ECO:0000256" key="1">
    <source>
        <dbReference type="SAM" id="Phobius"/>
    </source>
</evidence>
<organism evidence="2 3">
    <name type="scientific">Citrus x changshan-huyou</name>
    <dbReference type="NCBI Taxonomy" id="2935761"/>
    <lineage>
        <taxon>Eukaryota</taxon>
        <taxon>Viridiplantae</taxon>
        <taxon>Streptophyta</taxon>
        <taxon>Embryophyta</taxon>
        <taxon>Tracheophyta</taxon>
        <taxon>Spermatophyta</taxon>
        <taxon>Magnoliopsida</taxon>
        <taxon>eudicotyledons</taxon>
        <taxon>Gunneridae</taxon>
        <taxon>Pentapetalae</taxon>
        <taxon>rosids</taxon>
        <taxon>malvids</taxon>
        <taxon>Sapindales</taxon>
        <taxon>Rutaceae</taxon>
        <taxon>Aurantioideae</taxon>
        <taxon>Citrus</taxon>
    </lineage>
</organism>
<keyword evidence="1" id="KW-0472">Membrane</keyword>
<keyword evidence="3" id="KW-1185">Reference proteome</keyword>
<evidence type="ECO:0000313" key="3">
    <source>
        <dbReference type="Proteomes" id="UP001428341"/>
    </source>
</evidence>
<reference evidence="2 3" key="1">
    <citation type="submission" date="2024-05" db="EMBL/GenBank/DDBJ databases">
        <title>Haplotype-resolved chromosome-level genome assembly of Huyou (Citrus changshanensis).</title>
        <authorList>
            <person name="Miao C."/>
            <person name="Chen W."/>
            <person name="Wu Y."/>
            <person name="Wang L."/>
            <person name="Zhao S."/>
            <person name="Grierson D."/>
            <person name="Xu C."/>
            <person name="Chen K."/>
        </authorList>
    </citation>
    <scope>NUCLEOTIDE SEQUENCE [LARGE SCALE GENOMIC DNA]</scope>
    <source>
        <strain evidence="2">01-14</strain>
        <tissue evidence="2">Leaf</tissue>
    </source>
</reference>
<comment type="caution">
    <text evidence="2">The sequence shown here is derived from an EMBL/GenBank/DDBJ whole genome shotgun (WGS) entry which is preliminary data.</text>
</comment>
<name>A0AAP0MED5_9ROSI</name>
<proteinExistence type="predicted"/>
<gene>
    <name evidence="2" type="ORF">WN944_001280</name>
</gene>
<feature type="transmembrane region" description="Helical" evidence="1">
    <location>
        <begin position="65"/>
        <end position="85"/>
    </location>
</feature>
<dbReference type="Proteomes" id="UP001428341">
    <property type="component" value="Unassembled WGS sequence"/>
</dbReference>